<dbReference type="EMBL" id="CAACVG010006697">
    <property type="protein sequence ID" value="VEN41130.1"/>
    <property type="molecule type" value="Genomic_DNA"/>
</dbReference>
<dbReference type="Proteomes" id="UP000410492">
    <property type="component" value="Unassembled WGS sequence"/>
</dbReference>
<name>A0A653C054_CALMS</name>
<accession>A0A653C054</accession>
<organism evidence="1 2">
    <name type="scientific">Callosobruchus maculatus</name>
    <name type="common">Southern cowpea weevil</name>
    <name type="synonym">Pulse bruchid</name>
    <dbReference type="NCBI Taxonomy" id="64391"/>
    <lineage>
        <taxon>Eukaryota</taxon>
        <taxon>Metazoa</taxon>
        <taxon>Ecdysozoa</taxon>
        <taxon>Arthropoda</taxon>
        <taxon>Hexapoda</taxon>
        <taxon>Insecta</taxon>
        <taxon>Pterygota</taxon>
        <taxon>Neoptera</taxon>
        <taxon>Endopterygota</taxon>
        <taxon>Coleoptera</taxon>
        <taxon>Polyphaga</taxon>
        <taxon>Cucujiformia</taxon>
        <taxon>Chrysomeloidea</taxon>
        <taxon>Chrysomelidae</taxon>
        <taxon>Bruchinae</taxon>
        <taxon>Bruchini</taxon>
        <taxon>Callosobruchus</taxon>
    </lineage>
</organism>
<sequence length="75" mass="8542">MDATILFQAAIPFSDGHLETSIGKFVYLSAQMKMSFITHEDYCTFMVSNQHLNSNGEVFSLLIICWLKLLDNTHL</sequence>
<dbReference type="AlphaFoldDB" id="A0A653C054"/>
<reference evidence="1 2" key="1">
    <citation type="submission" date="2019-01" db="EMBL/GenBank/DDBJ databases">
        <authorList>
            <person name="Sayadi A."/>
        </authorList>
    </citation>
    <scope>NUCLEOTIDE SEQUENCE [LARGE SCALE GENOMIC DNA]</scope>
</reference>
<protein>
    <submittedName>
        <fullName evidence="1">Uncharacterized protein</fullName>
    </submittedName>
</protein>
<evidence type="ECO:0000313" key="1">
    <source>
        <dbReference type="EMBL" id="VEN41130.1"/>
    </source>
</evidence>
<feature type="non-terminal residue" evidence="1">
    <location>
        <position position="75"/>
    </location>
</feature>
<evidence type="ECO:0000313" key="2">
    <source>
        <dbReference type="Proteomes" id="UP000410492"/>
    </source>
</evidence>
<dbReference type="OrthoDB" id="9991235at2759"/>
<proteinExistence type="predicted"/>
<gene>
    <name evidence="1" type="ORF">CALMAC_LOCUS5063</name>
</gene>
<keyword evidence="2" id="KW-1185">Reference proteome</keyword>